<feature type="region of interest" description="Disordered" evidence="1">
    <location>
        <begin position="215"/>
        <end position="237"/>
    </location>
</feature>
<evidence type="ECO:0000313" key="4">
    <source>
        <dbReference type="Proteomes" id="UP000015101"/>
    </source>
</evidence>
<organism evidence="3 4">
    <name type="scientific">Helobdella robusta</name>
    <name type="common">Californian leech</name>
    <dbReference type="NCBI Taxonomy" id="6412"/>
    <lineage>
        <taxon>Eukaryota</taxon>
        <taxon>Metazoa</taxon>
        <taxon>Spiralia</taxon>
        <taxon>Lophotrochozoa</taxon>
        <taxon>Annelida</taxon>
        <taxon>Clitellata</taxon>
        <taxon>Hirudinea</taxon>
        <taxon>Rhynchobdellida</taxon>
        <taxon>Glossiphoniidae</taxon>
        <taxon>Helobdella</taxon>
    </lineage>
</organism>
<feature type="compositionally biased region" description="Low complexity" evidence="1">
    <location>
        <begin position="408"/>
        <end position="428"/>
    </location>
</feature>
<accession>T1F508</accession>
<gene>
    <name evidence="3" type="primary">20203907</name>
    <name evidence="2" type="ORF">HELRODRAFT_172096</name>
</gene>
<dbReference type="EMBL" id="AMQM01004039">
    <property type="status" value="NOT_ANNOTATED_CDS"/>
    <property type="molecule type" value="Genomic_DNA"/>
</dbReference>
<reference evidence="2 4" key="2">
    <citation type="journal article" date="2013" name="Nature">
        <title>Insights into bilaterian evolution from three spiralian genomes.</title>
        <authorList>
            <person name="Simakov O."/>
            <person name="Marletaz F."/>
            <person name="Cho S.J."/>
            <person name="Edsinger-Gonzales E."/>
            <person name="Havlak P."/>
            <person name="Hellsten U."/>
            <person name="Kuo D.H."/>
            <person name="Larsson T."/>
            <person name="Lv J."/>
            <person name="Arendt D."/>
            <person name="Savage R."/>
            <person name="Osoegawa K."/>
            <person name="de Jong P."/>
            <person name="Grimwood J."/>
            <person name="Chapman J.A."/>
            <person name="Shapiro H."/>
            <person name="Aerts A."/>
            <person name="Otillar R.P."/>
            <person name="Terry A.Y."/>
            <person name="Boore J.L."/>
            <person name="Grigoriev I.V."/>
            <person name="Lindberg D.R."/>
            <person name="Seaver E.C."/>
            <person name="Weisblat D.A."/>
            <person name="Putnam N.H."/>
            <person name="Rokhsar D.S."/>
        </authorList>
    </citation>
    <scope>NUCLEOTIDE SEQUENCE</scope>
</reference>
<dbReference type="KEGG" id="hro:HELRODRAFT_172096"/>
<name>T1F508_HELRO</name>
<reference evidence="4" key="1">
    <citation type="submission" date="2012-12" db="EMBL/GenBank/DDBJ databases">
        <authorList>
            <person name="Hellsten U."/>
            <person name="Grimwood J."/>
            <person name="Chapman J.A."/>
            <person name="Shapiro H."/>
            <person name="Aerts A."/>
            <person name="Otillar R.P."/>
            <person name="Terry A.Y."/>
            <person name="Boore J.L."/>
            <person name="Simakov O."/>
            <person name="Marletaz F."/>
            <person name="Cho S.-J."/>
            <person name="Edsinger-Gonzales E."/>
            <person name="Havlak P."/>
            <person name="Kuo D.-H."/>
            <person name="Larsson T."/>
            <person name="Lv J."/>
            <person name="Arendt D."/>
            <person name="Savage R."/>
            <person name="Osoegawa K."/>
            <person name="de Jong P."/>
            <person name="Lindberg D.R."/>
            <person name="Seaver E.C."/>
            <person name="Weisblat D.A."/>
            <person name="Putnam N.H."/>
            <person name="Grigoriev I.V."/>
            <person name="Rokhsar D.S."/>
        </authorList>
    </citation>
    <scope>NUCLEOTIDE SEQUENCE</scope>
</reference>
<dbReference type="RefSeq" id="XP_009017012.1">
    <property type="nucleotide sequence ID" value="XM_009018764.1"/>
</dbReference>
<sequence>MHKKRWRRSKNNLEEGELSDSESYSSWSSTSTAISVSSSSSSKAASKKHKRRPKKKRYKKHPREHKKSNRKLPNSLKNPQAEPAFLLNNNLSQSVINLPNHFLHEGNCLSQLQYPIYPQHSNPILSPENLNRVTAIVGETISATLTNTLKSIASALLQNCLSSNNSNNPSINALSSLKFWNNFNSTLNSYINVNNSNVISNTNSISNSVKQTNFSKPTKSWLPRPPHVPSNNSKYTPYKSTNAELASLHSKNRSRRIVNSVGIEPYEFGNQVDFSVNFGKEWLCNDRNIERYGNSCHIPNNDNKKVNDINNNNFSSKNNDINNHIVKQNDGVKRIMNEKKKNYSCDNNNNDGKDSNIINSDIINNINYNSKNINNINKTGHTTAKRNSLNPNNFQIVDQTDKNELGSQQHQHQQQQQKHQQQHQQQHQSIKHQPFLHQLKQPQKHQQLY</sequence>
<feature type="compositionally biased region" description="Basic residues" evidence="1">
    <location>
        <begin position="1"/>
        <end position="10"/>
    </location>
</feature>
<evidence type="ECO:0000256" key="1">
    <source>
        <dbReference type="SAM" id="MobiDB-lite"/>
    </source>
</evidence>
<feature type="region of interest" description="Disordered" evidence="1">
    <location>
        <begin position="1"/>
        <end position="80"/>
    </location>
</feature>
<dbReference type="GeneID" id="20203907"/>
<reference evidence="3" key="3">
    <citation type="submission" date="2015-06" db="UniProtKB">
        <authorList>
            <consortium name="EnsemblMetazoa"/>
        </authorList>
    </citation>
    <scope>IDENTIFICATION</scope>
</reference>
<evidence type="ECO:0000313" key="3">
    <source>
        <dbReference type="EnsemblMetazoa" id="HelroP172096"/>
    </source>
</evidence>
<dbReference type="AlphaFoldDB" id="T1F508"/>
<dbReference type="Proteomes" id="UP000015101">
    <property type="component" value="Unassembled WGS sequence"/>
</dbReference>
<dbReference type="EMBL" id="KB096411">
    <property type="protein sequence ID" value="ESO05079.1"/>
    <property type="molecule type" value="Genomic_DNA"/>
</dbReference>
<dbReference type="HOGENOM" id="CLU_610130_0_0_1"/>
<dbReference type="InParanoid" id="T1F508"/>
<feature type="compositionally biased region" description="Basic residues" evidence="1">
    <location>
        <begin position="45"/>
        <end position="70"/>
    </location>
</feature>
<proteinExistence type="predicted"/>
<evidence type="ECO:0000313" key="2">
    <source>
        <dbReference type="EMBL" id="ESO05079.1"/>
    </source>
</evidence>
<protein>
    <submittedName>
        <fullName evidence="2 3">Uncharacterized protein</fullName>
    </submittedName>
</protein>
<dbReference type="EnsemblMetazoa" id="HelroT172096">
    <property type="protein sequence ID" value="HelroP172096"/>
    <property type="gene ID" value="HelroG172096"/>
</dbReference>
<feature type="region of interest" description="Disordered" evidence="1">
    <location>
        <begin position="404"/>
        <end position="431"/>
    </location>
</feature>
<keyword evidence="4" id="KW-1185">Reference proteome</keyword>
<feature type="compositionally biased region" description="Low complexity" evidence="1">
    <location>
        <begin position="21"/>
        <end position="44"/>
    </location>
</feature>
<dbReference type="CTD" id="20203907"/>